<dbReference type="OrthoDB" id="79367at2759"/>
<feature type="region of interest" description="Disordered" evidence="6">
    <location>
        <begin position="288"/>
        <end position="416"/>
    </location>
</feature>
<dbReference type="SMART" id="SM00582">
    <property type="entry name" value="RPR"/>
    <property type="match status" value="1"/>
</dbReference>
<feature type="region of interest" description="Disordered" evidence="6">
    <location>
        <begin position="204"/>
        <end position="229"/>
    </location>
</feature>
<dbReference type="InterPro" id="IPR000504">
    <property type="entry name" value="RRM_dom"/>
</dbReference>
<keyword evidence="3 5" id="KW-0694">RNA-binding</keyword>
<dbReference type="Gene3D" id="3.30.70.330">
    <property type="match status" value="1"/>
</dbReference>
<dbReference type="SUPFAM" id="SSF54928">
    <property type="entry name" value="RNA-binding domain, RBD"/>
    <property type="match status" value="1"/>
</dbReference>
<evidence type="ECO:0000256" key="6">
    <source>
        <dbReference type="SAM" id="MobiDB-lite"/>
    </source>
</evidence>
<dbReference type="GO" id="GO:0003723">
    <property type="term" value="F:RNA binding"/>
    <property type="evidence" value="ECO:0007669"/>
    <property type="project" value="UniProtKB-UniRule"/>
</dbReference>
<dbReference type="Gene3D" id="1.25.40.90">
    <property type="match status" value="1"/>
</dbReference>
<evidence type="ECO:0000313" key="10">
    <source>
        <dbReference type="Proteomes" id="UP000249619"/>
    </source>
</evidence>
<evidence type="ECO:0000256" key="2">
    <source>
        <dbReference type="ARBA" id="ARBA00022553"/>
    </source>
</evidence>
<dbReference type="InterPro" id="IPR006569">
    <property type="entry name" value="CID_dom"/>
</dbReference>
<feature type="compositionally biased region" description="Gly residues" evidence="6">
    <location>
        <begin position="583"/>
        <end position="592"/>
    </location>
</feature>
<dbReference type="Pfam" id="PF21380">
    <property type="entry name" value="Nrd1-Seb1_dom2"/>
    <property type="match status" value="1"/>
</dbReference>
<feature type="compositionally biased region" description="Polar residues" evidence="6">
    <location>
        <begin position="174"/>
        <end position="191"/>
    </location>
</feature>
<comment type="caution">
    <text evidence="9">The sequence shown here is derived from an EMBL/GenBank/DDBJ whole genome shotgun (WGS) entry which is preliminary data.</text>
</comment>
<dbReference type="Pfam" id="PF00076">
    <property type="entry name" value="RRM_1"/>
    <property type="match status" value="1"/>
</dbReference>
<dbReference type="InterPro" id="IPR035979">
    <property type="entry name" value="RBD_domain_sf"/>
</dbReference>
<feature type="compositionally biased region" description="Basic and acidic residues" evidence="6">
    <location>
        <begin position="594"/>
        <end position="611"/>
    </location>
</feature>
<dbReference type="InterPro" id="IPR012677">
    <property type="entry name" value="Nucleotide-bd_a/b_plait_sf"/>
</dbReference>
<protein>
    <submittedName>
        <fullName evidence="9">Rna binding protein</fullName>
    </submittedName>
</protein>
<dbReference type="SMART" id="SM00360">
    <property type="entry name" value="RRM"/>
    <property type="match status" value="1"/>
</dbReference>
<dbReference type="PROSITE" id="PS51391">
    <property type="entry name" value="CID"/>
    <property type="match status" value="1"/>
</dbReference>
<dbReference type="InterPro" id="IPR048892">
    <property type="entry name" value="Nrd1_Seb1_dom2"/>
</dbReference>
<feature type="domain" description="CID" evidence="8">
    <location>
        <begin position="1"/>
        <end position="153"/>
    </location>
</feature>
<dbReference type="GO" id="GO:0031124">
    <property type="term" value="P:mRNA 3'-end processing"/>
    <property type="evidence" value="ECO:0007669"/>
    <property type="project" value="UniProtKB-ARBA"/>
</dbReference>
<dbReference type="PROSITE" id="PS50102">
    <property type="entry name" value="RRM"/>
    <property type="match status" value="1"/>
</dbReference>
<name>A0A364N763_STELY</name>
<dbReference type="GO" id="GO:0005634">
    <property type="term" value="C:nucleus"/>
    <property type="evidence" value="ECO:0007669"/>
    <property type="project" value="UniProtKB-SubCell"/>
</dbReference>
<dbReference type="SUPFAM" id="SSF48464">
    <property type="entry name" value="ENTH/VHS domain"/>
    <property type="match status" value="1"/>
</dbReference>
<feature type="region of interest" description="Disordered" evidence="6">
    <location>
        <begin position="572"/>
        <end position="677"/>
    </location>
</feature>
<dbReference type="FunFam" id="1.25.40.90:FF:000026">
    <property type="entry name" value="RNA binding protein Nrd1"/>
    <property type="match status" value="1"/>
</dbReference>
<feature type="region of interest" description="Disordered" evidence="6">
    <location>
        <begin position="152"/>
        <end position="191"/>
    </location>
</feature>
<dbReference type="STRING" id="183478.A0A364N763"/>
<dbReference type="EMBL" id="QGDH01000039">
    <property type="protein sequence ID" value="RAR13165.1"/>
    <property type="molecule type" value="Genomic_DNA"/>
</dbReference>
<evidence type="ECO:0000256" key="1">
    <source>
        <dbReference type="ARBA" id="ARBA00004123"/>
    </source>
</evidence>
<keyword evidence="10" id="KW-1185">Reference proteome</keyword>
<dbReference type="Proteomes" id="UP000249619">
    <property type="component" value="Unassembled WGS sequence"/>
</dbReference>
<proteinExistence type="predicted"/>
<comment type="subcellular location">
    <subcellularLocation>
        <location evidence="1">Nucleus</location>
    </subcellularLocation>
</comment>
<sequence length="677" mass="72334">MAAMDELGTQLQSLQALKPPGVTPTKIKAITQLCVDNIQSHSVIVQKIAQQLQSSVATHKLGVLYVVDAVARQWVEKAKQAGQTVSKSATPGTYASGVQMMRDVLPAMMINLIQSAPDTQKEKISKLLDIWERGQTFPLDMLAGFKRQLNGGQNTAQAPLEPPKSNGSAPAFNGHTNSQPLASPAQAQTSQDPNALFAALAGMGQQNAPSNAPPAAHPAFPFQQNMVPPPPPGFVPPPPAGVTGQPGLPVAPAGMNELAGQILQAMSAGSIQPDQAIQVLNALATAQNGGMPMPPLQPPVASQTPSQAQPAVNTGGQPGRYDPIDSRMRDRSRSPDFQRRSPAPRSPPNPNRRESPTYGVYDPNAGPEGNAQRFERGERGRGRGKQKGGRNDRNEYRQRSPPRRQPSPPRAAYGQSKYIEWDETLPRDHIRVLSRTLFVGGAGGTEGEIRSIFSRFGRVQTCIVNQDKRHAFVKMLTRPDAVAAKQGMDNLNDPAAQSKARQTRWGVGFGPRDCSDYQSGISVVPISRLTDADRKWALTAEHGGTGGRALEGGMVIEEPDIEIGAGVSSKAISRRVPTDAPRGGRGNYGGRGDFNNRGDHAGRGNLNERPDLGGSNNNNVNNFGGGRGGFENAGQHKFRKHEQRAANDPRHVSPRPDQGVAVPPAVPGFGFQLPGFS</sequence>
<dbReference type="GO" id="GO:0031126">
    <property type="term" value="P:sno(s)RNA 3'-end processing"/>
    <property type="evidence" value="ECO:0007669"/>
    <property type="project" value="UniProtKB-ARBA"/>
</dbReference>
<evidence type="ECO:0000259" key="7">
    <source>
        <dbReference type="PROSITE" id="PS50102"/>
    </source>
</evidence>
<reference evidence="10" key="1">
    <citation type="submission" date="2018-05" db="EMBL/GenBank/DDBJ databases">
        <title>Draft genome sequence of Stemphylium lycopersici strain CIDEFI 213.</title>
        <authorList>
            <person name="Medina R."/>
            <person name="Franco M.E.E."/>
            <person name="Lucentini C.G."/>
            <person name="Saparrat M.C.N."/>
            <person name="Balatti P.A."/>
        </authorList>
    </citation>
    <scope>NUCLEOTIDE SEQUENCE [LARGE SCALE GENOMIC DNA]</scope>
    <source>
        <strain evidence="10">CIDEFI 213</strain>
    </source>
</reference>
<dbReference type="Pfam" id="PF04818">
    <property type="entry name" value="CID"/>
    <property type="match status" value="1"/>
</dbReference>
<keyword evidence="4" id="KW-0539">Nucleus</keyword>
<dbReference type="CDD" id="cd16984">
    <property type="entry name" value="CID_Nrd1_like"/>
    <property type="match status" value="1"/>
</dbReference>
<feature type="compositionally biased region" description="Basic and acidic residues" evidence="6">
    <location>
        <begin position="389"/>
        <end position="398"/>
    </location>
</feature>
<feature type="compositionally biased region" description="Low complexity" evidence="6">
    <location>
        <begin position="613"/>
        <end position="622"/>
    </location>
</feature>
<dbReference type="GO" id="GO:0010629">
    <property type="term" value="P:negative regulation of gene expression"/>
    <property type="evidence" value="ECO:0007669"/>
    <property type="project" value="UniProtKB-ARBA"/>
</dbReference>
<gene>
    <name evidence="9" type="ORF">DDE83_003420</name>
</gene>
<evidence type="ECO:0000256" key="3">
    <source>
        <dbReference type="ARBA" id="ARBA00022884"/>
    </source>
</evidence>
<dbReference type="GO" id="GO:0032991">
    <property type="term" value="C:protein-containing complex"/>
    <property type="evidence" value="ECO:0007669"/>
    <property type="project" value="UniProtKB-ARBA"/>
</dbReference>
<feature type="compositionally biased region" description="Basic and acidic residues" evidence="6">
    <location>
        <begin position="322"/>
        <end position="339"/>
    </location>
</feature>
<evidence type="ECO:0000256" key="5">
    <source>
        <dbReference type="PROSITE-ProRule" id="PRU00176"/>
    </source>
</evidence>
<evidence type="ECO:0000259" key="8">
    <source>
        <dbReference type="PROSITE" id="PS51391"/>
    </source>
</evidence>
<feature type="compositionally biased region" description="Polar residues" evidence="6">
    <location>
        <begin position="300"/>
        <end position="315"/>
    </location>
</feature>
<feature type="domain" description="RRM" evidence="7">
    <location>
        <begin position="435"/>
        <end position="508"/>
    </location>
</feature>
<accession>A0A364N763</accession>
<organism evidence="9 10">
    <name type="scientific">Stemphylium lycopersici</name>
    <name type="common">Tomato gray leaf spot disease fungus</name>
    <name type="synonym">Thyrospora lycopersici</name>
    <dbReference type="NCBI Taxonomy" id="183478"/>
    <lineage>
        <taxon>Eukaryota</taxon>
        <taxon>Fungi</taxon>
        <taxon>Dikarya</taxon>
        <taxon>Ascomycota</taxon>
        <taxon>Pezizomycotina</taxon>
        <taxon>Dothideomycetes</taxon>
        <taxon>Pleosporomycetidae</taxon>
        <taxon>Pleosporales</taxon>
        <taxon>Pleosporineae</taxon>
        <taxon>Pleosporaceae</taxon>
        <taxon>Stemphylium</taxon>
    </lineage>
</organism>
<dbReference type="AlphaFoldDB" id="A0A364N763"/>
<evidence type="ECO:0000313" key="9">
    <source>
        <dbReference type="EMBL" id="RAR13165.1"/>
    </source>
</evidence>
<dbReference type="InterPro" id="IPR008942">
    <property type="entry name" value="ENTH_VHS"/>
</dbReference>
<keyword evidence="2" id="KW-0597">Phosphoprotein</keyword>
<dbReference type="FunFam" id="3.30.70.330:FF:000397">
    <property type="entry name" value="RNA binding protein Nrd1"/>
    <property type="match status" value="1"/>
</dbReference>
<evidence type="ECO:0000256" key="4">
    <source>
        <dbReference type="ARBA" id="ARBA00023242"/>
    </source>
</evidence>
<dbReference type="GO" id="GO:0006369">
    <property type="term" value="P:termination of RNA polymerase II transcription"/>
    <property type="evidence" value="ECO:0007669"/>
    <property type="project" value="UniProtKB-ARBA"/>
</dbReference>